<feature type="region of interest" description="Disordered" evidence="1">
    <location>
        <begin position="110"/>
        <end position="148"/>
    </location>
</feature>
<comment type="caution">
    <text evidence="4">The sequence shown here is derived from an EMBL/GenBank/DDBJ whole genome shotgun (WGS) entry which is preliminary data.</text>
</comment>
<evidence type="ECO:0000313" key="5">
    <source>
        <dbReference type="Proteomes" id="UP001428817"/>
    </source>
</evidence>
<organism evidence="4 5">
    <name type="scientific">Pseudonocardia eucalypti</name>
    <dbReference type="NCBI Taxonomy" id="648755"/>
    <lineage>
        <taxon>Bacteria</taxon>
        <taxon>Bacillati</taxon>
        <taxon>Actinomycetota</taxon>
        <taxon>Actinomycetes</taxon>
        <taxon>Pseudonocardiales</taxon>
        <taxon>Pseudonocardiaceae</taxon>
        <taxon>Pseudonocardia</taxon>
    </lineage>
</organism>
<dbReference type="SUPFAM" id="SSF54637">
    <property type="entry name" value="Thioesterase/thiol ester dehydrase-isomerase"/>
    <property type="match status" value="2"/>
</dbReference>
<feature type="compositionally biased region" description="Low complexity" evidence="1">
    <location>
        <begin position="115"/>
        <end position="126"/>
    </location>
</feature>
<dbReference type="RefSeq" id="WP_185063447.1">
    <property type="nucleotide sequence ID" value="NZ_BAABJP010000043.1"/>
</dbReference>
<protein>
    <submittedName>
        <fullName evidence="4">Thioesterase family protein</fullName>
    </submittedName>
</protein>
<evidence type="ECO:0000256" key="1">
    <source>
        <dbReference type="SAM" id="MobiDB-lite"/>
    </source>
</evidence>
<sequence length="279" mass="29728">MSEAGSFYRPVGTNRYLPTEATTSPWDPEMQHGGPPAALLGTVLEDLVRGETPNLRLARIAVDFHGPIPRRVGEVSTSVPRPGRRTQLVEAALRVDGRLVVTARAWFIATGSGPNGARPNGAGPDGARPDGADPADGTAPPPLPGPQPQRYFPGLTEWGYGEAIEWRFVTGGYHVPGPARVWTRVRVPLLPDRPLTGSQRVLLVVDSANGVSAALPLDEWLFIPPALTVTLMRHPESEWTYLAARSDYGPDGIGLTHCELADATGPVGTAGQPLLVAPR</sequence>
<feature type="domain" description="Acyl-CoA thioesterase-like C-terminal" evidence="3">
    <location>
        <begin position="146"/>
        <end position="276"/>
    </location>
</feature>
<evidence type="ECO:0000259" key="2">
    <source>
        <dbReference type="Pfam" id="PF13622"/>
    </source>
</evidence>
<dbReference type="Gene3D" id="2.40.160.210">
    <property type="entry name" value="Acyl-CoA thioesterase, double hotdog domain"/>
    <property type="match status" value="1"/>
</dbReference>
<evidence type="ECO:0000313" key="4">
    <source>
        <dbReference type="EMBL" id="GAA5169338.1"/>
    </source>
</evidence>
<accession>A0ABP9QZ54</accession>
<reference evidence="5" key="1">
    <citation type="journal article" date="2019" name="Int. J. Syst. Evol. Microbiol.">
        <title>The Global Catalogue of Microorganisms (GCM) 10K type strain sequencing project: providing services to taxonomists for standard genome sequencing and annotation.</title>
        <authorList>
            <consortium name="The Broad Institute Genomics Platform"/>
            <consortium name="The Broad Institute Genome Sequencing Center for Infectious Disease"/>
            <person name="Wu L."/>
            <person name="Ma J."/>
        </authorList>
    </citation>
    <scope>NUCLEOTIDE SEQUENCE [LARGE SCALE GENOMIC DNA]</scope>
    <source>
        <strain evidence="5">JCM 18303</strain>
    </source>
</reference>
<evidence type="ECO:0000259" key="3">
    <source>
        <dbReference type="Pfam" id="PF20789"/>
    </source>
</evidence>
<dbReference type="Proteomes" id="UP001428817">
    <property type="component" value="Unassembled WGS sequence"/>
</dbReference>
<feature type="domain" description="Acyl-CoA thioesterase-like N-terminal HotDog" evidence="2">
    <location>
        <begin position="23"/>
        <end position="107"/>
    </location>
</feature>
<name>A0ABP9QZ54_9PSEU</name>
<gene>
    <name evidence="4" type="ORF">GCM10023321_64760</name>
</gene>
<dbReference type="InterPro" id="IPR029069">
    <property type="entry name" value="HotDog_dom_sf"/>
</dbReference>
<dbReference type="InterPro" id="IPR042171">
    <property type="entry name" value="Acyl-CoA_hotdog"/>
</dbReference>
<dbReference type="InterPro" id="IPR049450">
    <property type="entry name" value="ACOT8-like_C"/>
</dbReference>
<dbReference type="Pfam" id="PF13622">
    <property type="entry name" value="4HBT_3"/>
    <property type="match status" value="1"/>
</dbReference>
<proteinExistence type="predicted"/>
<keyword evidence="5" id="KW-1185">Reference proteome</keyword>
<dbReference type="InterPro" id="IPR049449">
    <property type="entry name" value="TesB_ACOT8-like_N"/>
</dbReference>
<dbReference type="EMBL" id="BAABJP010000043">
    <property type="protein sequence ID" value="GAA5169338.1"/>
    <property type="molecule type" value="Genomic_DNA"/>
</dbReference>
<dbReference type="Pfam" id="PF20789">
    <property type="entry name" value="4HBT_3C"/>
    <property type="match status" value="1"/>
</dbReference>